<evidence type="ECO:0000256" key="1">
    <source>
        <dbReference type="SAM" id="MobiDB-lite"/>
    </source>
</evidence>
<evidence type="ECO:0000313" key="2">
    <source>
        <dbReference type="EMBL" id="OXA40800.1"/>
    </source>
</evidence>
<name>A0A226D6Q0_FOLCA</name>
<feature type="compositionally biased region" description="Polar residues" evidence="1">
    <location>
        <begin position="78"/>
        <end position="87"/>
    </location>
</feature>
<proteinExistence type="predicted"/>
<dbReference type="Proteomes" id="UP000198287">
    <property type="component" value="Unassembled WGS sequence"/>
</dbReference>
<sequence length="132" mass="14962">MIIKAGQSPGMWEEAVGSPSYAQIPEEDRDPSDPKARIGKLVGSPNQFEEEDDDAKHENEQQQQQEQQEEQQEKIHDASSQSTSSHTTKPDEEEVFMDADDEGETTILVETPEGNYEYDPDKKKIEIPSRKL</sequence>
<feature type="compositionally biased region" description="Acidic residues" evidence="1">
    <location>
        <begin position="91"/>
        <end position="104"/>
    </location>
</feature>
<evidence type="ECO:0000313" key="3">
    <source>
        <dbReference type="Proteomes" id="UP000198287"/>
    </source>
</evidence>
<keyword evidence="3" id="KW-1185">Reference proteome</keyword>
<feature type="non-terminal residue" evidence="2">
    <location>
        <position position="132"/>
    </location>
</feature>
<comment type="caution">
    <text evidence="2">The sequence shown here is derived from an EMBL/GenBank/DDBJ whole genome shotgun (WGS) entry which is preliminary data.</text>
</comment>
<gene>
    <name evidence="2" type="ORF">Fcan01_24565</name>
</gene>
<feature type="region of interest" description="Disordered" evidence="1">
    <location>
        <begin position="1"/>
        <end position="132"/>
    </location>
</feature>
<accession>A0A226D6Q0</accession>
<dbReference type="AlphaFoldDB" id="A0A226D6Q0"/>
<organism evidence="2 3">
    <name type="scientific">Folsomia candida</name>
    <name type="common">Springtail</name>
    <dbReference type="NCBI Taxonomy" id="158441"/>
    <lineage>
        <taxon>Eukaryota</taxon>
        <taxon>Metazoa</taxon>
        <taxon>Ecdysozoa</taxon>
        <taxon>Arthropoda</taxon>
        <taxon>Hexapoda</taxon>
        <taxon>Collembola</taxon>
        <taxon>Entomobryomorpha</taxon>
        <taxon>Isotomoidea</taxon>
        <taxon>Isotomidae</taxon>
        <taxon>Proisotominae</taxon>
        <taxon>Folsomia</taxon>
    </lineage>
</organism>
<feature type="compositionally biased region" description="Basic and acidic residues" evidence="1">
    <location>
        <begin position="119"/>
        <end position="132"/>
    </location>
</feature>
<protein>
    <submittedName>
        <fullName evidence="2">Uncharacterized protein</fullName>
    </submittedName>
</protein>
<reference evidence="2 3" key="1">
    <citation type="submission" date="2015-12" db="EMBL/GenBank/DDBJ databases">
        <title>The genome of Folsomia candida.</title>
        <authorList>
            <person name="Faddeeva A."/>
            <person name="Derks M.F."/>
            <person name="Anvar Y."/>
            <person name="Smit S."/>
            <person name="Van Straalen N."/>
            <person name="Roelofs D."/>
        </authorList>
    </citation>
    <scope>NUCLEOTIDE SEQUENCE [LARGE SCALE GENOMIC DNA]</scope>
    <source>
        <strain evidence="2 3">VU population</strain>
        <tissue evidence="2">Whole body</tissue>
    </source>
</reference>
<dbReference type="EMBL" id="LNIX01000032">
    <property type="protein sequence ID" value="OXA40800.1"/>
    <property type="molecule type" value="Genomic_DNA"/>
</dbReference>